<dbReference type="GeneID" id="14877523"/>
<evidence type="ECO:0000313" key="1">
    <source>
        <dbReference type="EMBL" id="EGG24616.1"/>
    </source>
</evidence>
<proteinExistence type="predicted"/>
<evidence type="ECO:0000313" key="2">
    <source>
        <dbReference type="Proteomes" id="UP000007797"/>
    </source>
</evidence>
<protein>
    <submittedName>
        <fullName evidence="1">Uncharacterized protein</fullName>
    </submittedName>
</protein>
<dbReference type="EMBL" id="GL883006">
    <property type="protein sequence ID" value="EGG24616.1"/>
    <property type="molecule type" value="Genomic_DNA"/>
</dbReference>
<name>F4PIN6_CACFS</name>
<reference evidence="2" key="1">
    <citation type="journal article" date="2011" name="Genome Res.">
        <title>Phylogeny-wide analysis of social amoeba genomes highlights ancient origins for complex intercellular communication.</title>
        <authorList>
            <person name="Heidel A.J."/>
            <person name="Lawal H.M."/>
            <person name="Felder M."/>
            <person name="Schilde C."/>
            <person name="Helps N.R."/>
            <person name="Tunggal B."/>
            <person name="Rivero F."/>
            <person name="John U."/>
            <person name="Schleicher M."/>
            <person name="Eichinger L."/>
            <person name="Platzer M."/>
            <person name="Noegel A.A."/>
            <person name="Schaap P."/>
            <person name="Gloeckner G."/>
        </authorList>
    </citation>
    <scope>NUCLEOTIDE SEQUENCE [LARGE SCALE GENOMIC DNA]</scope>
    <source>
        <strain evidence="2">SH3</strain>
    </source>
</reference>
<accession>F4PIN6</accession>
<dbReference type="Proteomes" id="UP000007797">
    <property type="component" value="Unassembled WGS sequence"/>
</dbReference>
<sequence length="109" mass="12783">MALPSPQIPEDVDAFVEEIKQLISGLEYEIEWETGSRIRLLSDLRALVNSDYFKYVMDKDTRAQFGDTVPCYPDDGEFVESCKGLEKDKHHVRMYIDIYKRYVDARQNK</sequence>
<organism evidence="1 2">
    <name type="scientific">Cavenderia fasciculata</name>
    <name type="common">Slime mold</name>
    <name type="synonym">Dictyostelium fasciculatum</name>
    <dbReference type="NCBI Taxonomy" id="261658"/>
    <lineage>
        <taxon>Eukaryota</taxon>
        <taxon>Amoebozoa</taxon>
        <taxon>Evosea</taxon>
        <taxon>Eumycetozoa</taxon>
        <taxon>Dictyostelia</taxon>
        <taxon>Acytosteliales</taxon>
        <taxon>Cavenderiaceae</taxon>
        <taxon>Cavenderia</taxon>
    </lineage>
</organism>
<gene>
    <name evidence="1" type="ORF">DFA_02859</name>
</gene>
<dbReference type="RefSeq" id="XP_004362467.1">
    <property type="nucleotide sequence ID" value="XM_004362410.1"/>
</dbReference>
<keyword evidence="2" id="KW-1185">Reference proteome</keyword>
<dbReference type="AlphaFoldDB" id="F4PIN6"/>
<dbReference type="KEGG" id="dfa:DFA_02859"/>